<reference evidence="1" key="1">
    <citation type="submission" date="2023-07" db="EMBL/GenBank/DDBJ databases">
        <title>draft genome sequence of fig (Ficus carica).</title>
        <authorList>
            <person name="Takahashi T."/>
            <person name="Nishimura K."/>
        </authorList>
    </citation>
    <scope>NUCLEOTIDE SEQUENCE</scope>
</reference>
<organism evidence="1 2">
    <name type="scientific">Ficus carica</name>
    <name type="common">Common fig</name>
    <dbReference type="NCBI Taxonomy" id="3494"/>
    <lineage>
        <taxon>Eukaryota</taxon>
        <taxon>Viridiplantae</taxon>
        <taxon>Streptophyta</taxon>
        <taxon>Embryophyta</taxon>
        <taxon>Tracheophyta</taxon>
        <taxon>Spermatophyta</taxon>
        <taxon>Magnoliopsida</taxon>
        <taxon>eudicotyledons</taxon>
        <taxon>Gunneridae</taxon>
        <taxon>Pentapetalae</taxon>
        <taxon>rosids</taxon>
        <taxon>fabids</taxon>
        <taxon>Rosales</taxon>
        <taxon>Moraceae</taxon>
        <taxon>Ficeae</taxon>
        <taxon>Ficus</taxon>
    </lineage>
</organism>
<keyword evidence="2" id="KW-1185">Reference proteome</keyword>
<sequence>MVDSSGESEIGADRGDLPQNLAEHVVCRPAILFSSPTLLENLVITPNAAIGAVNPSSN</sequence>
<dbReference type="Gramene" id="FCD_00034042-RA">
    <property type="protein sequence ID" value="FCD_00034042-RA:cds"/>
    <property type="gene ID" value="FCD_00034042"/>
</dbReference>
<gene>
    <name evidence="1" type="ORF">TIFTF001_016091</name>
</gene>
<accession>A0AA88D5U2</accession>
<dbReference type="Proteomes" id="UP001187192">
    <property type="component" value="Unassembled WGS sequence"/>
</dbReference>
<evidence type="ECO:0000313" key="2">
    <source>
        <dbReference type="Proteomes" id="UP001187192"/>
    </source>
</evidence>
<proteinExistence type="predicted"/>
<comment type="caution">
    <text evidence="1">The sequence shown here is derived from an EMBL/GenBank/DDBJ whole genome shotgun (WGS) entry which is preliminary data.</text>
</comment>
<dbReference type="AlphaFoldDB" id="A0AA88D5U2"/>
<protein>
    <submittedName>
        <fullName evidence="1">Uncharacterized protein</fullName>
    </submittedName>
</protein>
<dbReference type="EMBL" id="BTGU01000024">
    <property type="protein sequence ID" value="GMN46898.1"/>
    <property type="molecule type" value="Genomic_DNA"/>
</dbReference>
<name>A0AA88D5U2_FICCA</name>
<evidence type="ECO:0000313" key="1">
    <source>
        <dbReference type="EMBL" id="GMN46898.1"/>
    </source>
</evidence>